<evidence type="ECO:0000313" key="1">
    <source>
        <dbReference type="EMBL" id="RRG19360.1"/>
    </source>
</evidence>
<dbReference type="Proteomes" id="UP000285794">
    <property type="component" value="Unassembled WGS sequence"/>
</dbReference>
<accession>A0A425XXG9</accession>
<dbReference type="AlphaFoldDB" id="A0A425XXG9"/>
<reference evidence="1 2" key="1">
    <citation type="submission" date="2018-07" db="EMBL/GenBank/DDBJ databases">
        <title>Draft genome sequence of Ancylomarina sp. M1P.</title>
        <authorList>
            <person name="Yadav S."/>
            <person name="Villanueva L."/>
            <person name="Damste J.S.S."/>
        </authorList>
    </citation>
    <scope>NUCLEOTIDE SEQUENCE [LARGE SCALE GENOMIC DNA]</scope>
    <source>
        <strain evidence="1 2">M1P</strain>
    </source>
</reference>
<evidence type="ECO:0000313" key="2">
    <source>
        <dbReference type="Proteomes" id="UP000285794"/>
    </source>
</evidence>
<comment type="caution">
    <text evidence="1">The sequence shown here is derived from an EMBL/GenBank/DDBJ whole genome shotgun (WGS) entry which is preliminary data.</text>
</comment>
<name>A0A425XXG9_9BACT</name>
<organism evidence="1 2">
    <name type="scientific">Ancylomarina euxinus</name>
    <dbReference type="NCBI Taxonomy" id="2283627"/>
    <lineage>
        <taxon>Bacteria</taxon>
        <taxon>Pseudomonadati</taxon>
        <taxon>Bacteroidota</taxon>
        <taxon>Bacteroidia</taxon>
        <taxon>Marinilabiliales</taxon>
        <taxon>Marinifilaceae</taxon>
        <taxon>Ancylomarina</taxon>
    </lineage>
</organism>
<gene>
    <name evidence="1" type="ORF">DWB61_15770</name>
</gene>
<protein>
    <recommendedName>
        <fullName evidence="3">Bacterial surface antigen (D15) domain-containing protein</fullName>
    </recommendedName>
</protein>
<sequence>MSEDSLLTKPLYTNLQDDTLKKGSDFYKKLKSKAYKNRITKELYGLFFVSPNKEDLIINKKREQSGQVFVPYEGKRINKLIIDVIQPFKPNFIDSLQKTRIWLEKTANKLHNTSSRNHIKKLLYLKEGDTLDAYNTAENERLIRNLPYVKDAQFIVIPVMGSSELVDLYLLVKDQFSWGFDIDIGSITSTSVELYNRNLYGRGHEIRSGFEYNSSKSQNWGYLASYKVQNVINSHISAGLTFSNNYKRSLIELALKRRFETYMTKYAGGLTVSRTMHSNKISSNDPILNKEPLDFNYASAWFGRSYKLLSENKLEKSQLFSTLGFSSLNFFKRPKVDSDLNKFFHNKRIYLASISLNQTQYFKSNLIYNFGRTEDIPYGYMMQLTGGFEDREFSYRKYLAFEYQRATHFYKTKAYFFTKFSLGGYFDKDHYEQGNLILQNKFISRLRKTGRYRFRNFVELNYNLGIRRFPEEFITLNSPTGIRGFSSLEAIGTQRLTMKLENITFTPYMAAGFRFAFFNFLDIGTIGSNQHHPFKNKAYYGIGLGLRLNNENLVFKTIELRFALYPKAPSDFSNTQYGLSGEDRPNFSNFNVGRPKVLDFE</sequence>
<dbReference type="RefSeq" id="WP_125031847.1">
    <property type="nucleotide sequence ID" value="NZ_JAPXVP010000018.1"/>
</dbReference>
<evidence type="ECO:0008006" key="3">
    <source>
        <dbReference type="Google" id="ProtNLM"/>
    </source>
</evidence>
<dbReference type="OrthoDB" id="1110633at2"/>
<dbReference type="EMBL" id="QQWG01000021">
    <property type="protein sequence ID" value="RRG19360.1"/>
    <property type="molecule type" value="Genomic_DNA"/>
</dbReference>
<proteinExistence type="predicted"/>
<keyword evidence="2" id="KW-1185">Reference proteome</keyword>